<gene>
    <name evidence="2" type="ORF">BSU04_25020</name>
</gene>
<accession>A0A226WX87</accession>
<reference evidence="3" key="1">
    <citation type="submission" date="2017-01" db="EMBL/GenBank/DDBJ databases">
        <title>Genome Analysis of Deinococcus marmoris KOPRI26562.</title>
        <authorList>
            <person name="Kim J.H."/>
            <person name="Oh H.-M."/>
        </authorList>
    </citation>
    <scope>NUCLEOTIDE SEQUENCE [LARGE SCALE GENOMIC DNA]</scope>
    <source>
        <strain evidence="3">PAMC 26633</strain>
    </source>
</reference>
<dbReference type="RefSeq" id="WP_089162883.1">
    <property type="nucleotide sequence ID" value="NZ_MTHB01000160.1"/>
</dbReference>
<organism evidence="2 3">
    <name type="scientific">Caballeronia sordidicola</name>
    <name type="common">Burkholderia sordidicola</name>
    <dbReference type="NCBI Taxonomy" id="196367"/>
    <lineage>
        <taxon>Bacteria</taxon>
        <taxon>Pseudomonadati</taxon>
        <taxon>Pseudomonadota</taxon>
        <taxon>Betaproteobacteria</taxon>
        <taxon>Burkholderiales</taxon>
        <taxon>Burkholderiaceae</taxon>
        <taxon>Caballeronia</taxon>
    </lineage>
</organism>
<dbReference type="SUPFAM" id="SSF89796">
    <property type="entry name" value="CoA-transferase family III (CaiB/BaiF)"/>
    <property type="match status" value="1"/>
</dbReference>
<dbReference type="PANTHER" id="PTHR48207">
    <property type="entry name" value="SUCCINATE--HYDROXYMETHYLGLUTARATE COA-TRANSFERASE"/>
    <property type="match status" value="1"/>
</dbReference>
<dbReference type="PANTHER" id="PTHR48207:SF3">
    <property type="entry name" value="SUCCINATE--HYDROXYMETHYLGLUTARATE COA-TRANSFERASE"/>
    <property type="match status" value="1"/>
</dbReference>
<dbReference type="AlphaFoldDB" id="A0A226WX87"/>
<dbReference type="InterPro" id="IPR003673">
    <property type="entry name" value="CoA-Trfase_fam_III"/>
</dbReference>
<dbReference type="GO" id="GO:0008410">
    <property type="term" value="F:CoA-transferase activity"/>
    <property type="evidence" value="ECO:0007669"/>
    <property type="project" value="TreeGrafter"/>
</dbReference>
<proteinExistence type="predicted"/>
<dbReference type="InterPro" id="IPR023606">
    <property type="entry name" value="CoA-Trfase_III_dom_1_sf"/>
</dbReference>
<evidence type="ECO:0000256" key="1">
    <source>
        <dbReference type="ARBA" id="ARBA00022679"/>
    </source>
</evidence>
<dbReference type="InterPro" id="IPR050483">
    <property type="entry name" value="CoA-transferase_III_domain"/>
</dbReference>
<name>A0A226WX87_CABSO</name>
<comment type="caution">
    <text evidence="2">The sequence shown here is derived from an EMBL/GenBank/DDBJ whole genome shotgun (WGS) entry which is preliminary data.</text>
</comment>
<dbReference type="Proteomes" id="UP000214720">
    <property type="component" value="Unassembled WGS sequence"/>
</dbReference>
<dbReference type="Pfam" id="PF02515">
    <property type="entry name" value="CoA_transf_3"/>
    <property type="match status" value="1"/>
</dbReference>
<sequence length="238" mass="24986">MTSPLSGIKVLDLTHVLAGPFCTYMLAVHGADVLKIEDPRRPDGVRGRGADAHLNQALMGTNYLTQGANKRAMTLNLKTPEGQRVFRALARDADIVVENYRANAMAELGLDYEQLSKTNPKLIYCSMTGFGHGGPRSEVNAYDNTIQAASGLMAMTGLAGSGPVKVGASIIDYAAGLSAAFAVTLAVTQRQTTGLGCHIDCSMLDTAMTLMGTQVTAHYAGAPTPVPKGNNQSESGLV</sequence>
<dbReference type="EMBL" id="MTHB01000160">
    <property type="protein sequence ID" value="OXC75784.1"/>
    <property type="molecule type" value="Genomic_DNA"/>
</dbReference>
<keyword evidence="1" id="KW-0808">Transferase</keyword>
<protein>
    <submittedName>
        <fullName evidence="2">CAIB/BAIF family protein</fullName>
    </submittedName>
</protein>
<evidence type="ECO:0000313" key="3">
    <source>
        <dbReference type="Proteomes" id="UP000214720"/>
    </source>
</evidence>
<dbReference type="OrthoDB" id="5294844at2"/>
<evidence type="ECO:0000313" key="2">
    <source>
        <dbReference type="EMBL" id="OXC75784.1"/>
    </source>
</evidence>
<dbReference type="Gene3D" id="3.40.50.10540">
    <property type="entry name" value="Crotonobetainyl-coa:carnitine coa-transferase, domain 1"/>
    <property type="match status" value="1"/>
</dbReference>